<sequence length="60" mass="6526">MVNSPKKVVFVTTISIIKTENLDNATAIEVAAASTTTKRTTCGSVCRNRKRQTNKQTNQG</sequence>
<name>A0MEN0_ARATH</name>
<accession>A0MEN0</accession>
<reference evidence="1" key="1">
    <citation type="submission" date="2006-05" db="EMBL/GenBank/DDBJ databases">
        <title>Simultaneous high-throughput recombinational cloning of open reading frames in closed and open configurations.</title>
        <authorList>
            <person name="Underwood B.A."/>
            <person name="Vanderhaeghen R."/>
            <person name="Whitford R."/>
            <person name="Town C.D."/>
            <person name="Hilson P."/>
        </authorList>
    </citation>
    <scope>NUCLEOTIDE SEQUENCE</scope>
</reference>
<evidence type="ECO:0000313" key="1">
    <source>
        <dbReference type="EMBL" id="ABK28191.1"/>
    </source>
</evidence>
<dbReference type="EMBL" id="DQ653002">
    <property type="protein sequence ID" value="ABK28191.1"/>
    <property type="molecule type" value="Genomic_DNA"/>
</dbReference>
<protein>
    <submittedName>
        <fullName evidence="1">Uncharacterized protein</fullName>
    </submittedName>
</protein>
<feature type="non-terminal residue" evidence="1">
    <location>
        <position position="60"/>
    </location>
</feature>
<organism evidence="1">
    <name type="scientific">Arabidopsis thaliana</name>
    <name type="common">Mouse-ear cress</name>
    <dbReference type="NCBI Taxonomy" id="3702"/>
    <lineage>
        <taxon>Eukaryota</taxon>
        <taxon>Viridiplantae</taxon>
        <taxon>Streptophyta</taxon>
        <taxon>Embryophyta</taxon>
        <taxon>Tracheophyta</taxon>
        <taxon>Spermatophyta</taxon>
        <taxon>Magnoliopsida</taxon>
        <taxon>eudicotyledons</taxon>
        <taxon>Gunneridae</taxon>
        <taxon>Pentapetalae</taxon>
        <taxon>rosids</taxon>
        <taxon>malvids</taxon>
        <taxon>Brassicales</taxon>
        <taxon>Brassicaceae</taxon>
        <taxon>Camelineae</taxon>
        <taxon>Arabidopsis</taxon>
    </lineage>
</organism>
<dbReference type="AlphaFoldDB" id="A0MEN0"/>
<proteinExistence type="predicted"/>